<reference evidence="1" key="1">
    <citation type="journal article" date="2023" name="GigaByte">
        <title>Genome assembly of the bearded iris, Iris pallida Lam.</title>
        <authorList>
            <person name="Bruccoleri R.E."/>
            <person name="Oakeley E.J."/>
            <person name="Faust A.M.E."/>
            <person name="Altorfer M."/>
            <person name="Dessus-Babus S."/>
            <person name="Burckhardt D."/>
            <person name="Oertli M."/>
            <person name="Naumann U."/>
            <person name="Petersen F."/>
            <person name="Wong J."/>
        </authorList>
    </citation>
    <scope>NUCLEOTIDE SEQUENCE</scope>
    <source>
        <strain evidence="1">GSM-AAB239-AS_SAM_17_03QT</strain>
    </source>
</reference>
<reference evidence="1" key="2">
    <citation type="submission" date="2023-04" db="EMBL/GenBank/DDBJ databases">
        <authorList>
            <person name="Bruccoleri R.E."/>
            <person name="Oakeley E.J."/>
            <person name="Faust A.-M."/>
            <person name="Dessus-Babus S."/>
            <person name="Altorfer M."/>
            <person name="Burckhardt D."/>
            <person name="Oertli M."/>
            <person name="Naumann U."/>
            <person name="Petersen F."/>
            <person name="Wong J."/>
        </authorList>
    </citation>
    <scope>NUCLEOTIDE SEQUENCE</scope>
    <source>
        <strain evidence="1">GSM-AAB239-AS_SAM_17_03QT</strain>
        <tissue evidence="1">Leaf</tissue>
    </source>
</reference>
<dbReference type="Proteomes" id="UP001140949">
    <property type="component" value="Unassembled WGS sequence"/>
</dbReference>
<proteinExistence type="predicted"/>
<comment type="caution">
    <text evidence="1">The sequence shown here is derived from an EMBL/GenBank/DDBJ whole genome shotgun (WGS) entry which is preliminary data.</text>
</comment>
<evidence type="ECO:0000313" key="1">
    <source>
        <dbReference type="EMBL" id="KAJ6839788.1"/>
    </source>
</evidence>
<accession>A0AAX6HGH3</accession>
<name>A0AAX6HGH3_IRIPA</name>
<dbReference type="EMBL" id="JANAVB010009744">
    <property type="protein sequence ID" value="KAJ6839788.1"/>
    <property type="molecule type" value="Genomic_DNA"/>
</dbReference>
<sequence>MAGSTVPELTARLSTDRKKEMRPRLCTTCYQRRTVVLRSGATSTWSLLRILGSSALVRRKKGGGEGRWQWWCYCCRWWWFTLEFYGRLQPCGIDGCLVLALSTRTQLHDVVVDTDTWTLNLVMMNVTQTYGTWIVYWPLMMSVAVGGCC</sequence>
<organism evidence="1 2">
    <name type="scientific">Iris pallida</name>
    <name type="common">Sweet iris</name>
    <dbReference type="NCBI Taxonomy" id="29817"/>
    <lineage>
        <taxon>Eukaryota</taxon>
        <taxon>Viridiplantae</taxon>
        <taxon>Streptophyta</taxon>
        <taxon>Embryophyta</taxon>
        <taxon>Tracheophyta</taxon>
        <taxon>Spermatophyta</taxon>
        <taxon>Magnoliopsida</taxon>
        <taxon>Liliopsida</taxon>
        <taxon>Asparagales</taxon>
        <taxon>Iridaceae</taxon>
        <taxon>Iridoideae</taxon>
        <taxon>Irideae</taxon>
        <taxon>Iris</taxon>
    </lineage>
</organism>
<evidence type="ECO:0000313" key="2">
    <source>
        <dbReference type="Proteomes" id="UP001140949"/>
    </source>
</evidence>
<protein>
    <submittedName>
        <fullName evidence="1">Extensin</fullName>
    </submittedName>
</protein>
<dbReference type="AlphaFoldDB" id="A0AAX6HGH3"/>
<keyword evidence="2" id="KW-1185">Reference proteome</keyword>
<gene>
    <name evidence="1" type="ORF">M6B38_313410</name>
</gene>